<dbReference type="InterPro" id="IPR037522">
    <property type="entry name" value="HD_GYP_dom"/>
</dbReference>
<dbReference type="Proteomes" id="UP000734218">
    <property type="component" value="Unassembled WGS sequence"/>
</dbReference>
<proteinExistence type="predicted"/>
<organism evidence="3 4">
    <name type="scientific">Sphingomonas jejuensis</name>
    <dbReference type="NCBI Taxonomy" id="904715"/>
    <lineage>
        <taxon>Bacteria</taxon>
        <taxon>Pseudomonadati</taxon>
        <taxon>Pseudomonadota</taxon>
        <taxon>Alphaproteobacteria</taxon>
        <taxon>Sphingomonadales</taxon>
        <taxon>Sphingomonadaceae</taxon>
        <taxon>Sphingomonas</taxon>
    </lineage>
</organism>
<dbReference type="InterPro" id="IPR003607">
    <property type="entry name" value="HD/PDEase_dom"/>
</dbReference>
<comment type="caution">
    <text evidence="3">The sequence shown here is derived from an EMBL/GenBank/DDBJ whole genome shotgun (WGS) entry which is preliminary data.</text>
</comment>
<gene>
    <name evidence="3" type="ORF">GGR88_000477</name>
</gene>
<dbReference type="Pfam" id="PF11871">
    <property type="entry name" value="DUF3391"/>
    <property type="match status" value="1"/>
</dbReference>
<evidence type="ECO:0000259" key="2">
    <source>
        <dbReference type="PROSITE" id="PS51832"/>
    </source>
</evidence>
<dbReference type="PANTHER" id="PTHR43155">
    <property type="entry name" value="CYCLIC DI-GMP PHOSPHODIESTERASE PA4108-RELATED"/>
    <property type="match status" value="1"/>
</dbReference>
<keyword evidence="4" id="KW-1185">Reference proteome</keyword>
<evidence type="ECO:0000256" key="1">
    <source>
        <dbReference type="SAM" id="MobiDB-lite"/>
    </source>
</evidence>
<dbReference type="PANTHER" id="PTHR43155:SF2">
    <property type="entry name" value="CYCLIC DI-GMP PHOSPHODIESTERASE PA4108"/>
    <property type="match status" value="1"/>
</dbReference>
<dbReference type="NCBIfam" id="TIGR00277">
    <property type="entry name" value="HDIG"/>
    <property type="match status" value="1"/>
</dbReference>
<dbReference type="CDD" id="cd00077">
    <property type="entry name" value="HDc"/>
    <property type="match status" value="1"/>
</dbReference>
<name>A0ABX0XI35_9SPHN</name>
<dbReference type="Gene3D" id="1.10.3210.10">
    <property type="entry name" value="Hypothetical protein af1432"/>
    <property type="match status" value="1"/>
</dbReference>
<evidence type="ECO:0000313" key="3">
    <source>
        <dbReference type="EMBL" id="NJC33003.1"/>
    </source>
</evidence>
<accession>A0ABX0XI35</accession>
<dbReference type="Pfam" id="PF13487">
    <property type="entry name" value="HD_5"/>
    <property type="match status" value="1"/>
</dbReference>
<dbReference type="SMART" id="SM00471">
    <property type="entry name" value="HDc"/>
    <property type="match status" value="1"/>
</dbReference>
<evidence type="ECO:0000313" key="4">
    <source>
        <dbReference type="Proteomes" id="UP000734218"/>
    </source>
</evidence>
<protein>
    <submittedName>
        <fullName evidence="3">Nucleotidyltransferase with HDIG domain</fullName>
    </submittedName>
</protein>
<dbReference type="SUPFAM" id="SSF109604">
    <property type="entry name" value="HD-domain/PDEase-like"/>
    <property type="match status" value="1"/>
</dbReference>
<dbReference type="InterPro" id="IPR021812">
    <property type="entry name" value="DUF3391"/>
</dbReference>
<dbReference type="EMBL" id="JAATJE010000001">
    <property type="protein sequence ID" value="NJC33003.1"/>
    <property type="molecule type" value="Genomic_DNA"/>
</dbReference>
<dbReference type="InterPro" id="IPR006675">
    <property type="entry name" value="HDIG_dom"/>
</dbReference>
<dbReference type="PROSITE" id="PS51832">
    <property type="entry name" value="HD_GYP"/>
    <property type="match status" value="1"/>
</dbReference>
<feature type="domain" description="HD-GYP" evidence="2">
    <location>
        <begin position="127"/>
        <end position="322"/>
    </location>
</feature>
<sequence length="409" mass="45371">MYVHAIEGSWWLHPFWRRRFLIEDERALELARDGGAEMFVIDTDRGGAPVAEVEVDAGAPASAPVQKRPPPARRIESEEERQARELERAAALVQESRAAVTRMFKEARLGKAVRPADVGPVVEQIAEQVFNDASALIRVTRLKRKNEYTYMHSVAVCALMINLGRKLRLPEETIREIGMAGLLHDIGKMSVPDAVLMKPGALSDQEFAVMRDHPVLGHDLLKADSEMSAIALDVCLHHHERVDGNGYPFGLTAEQLSIHARMGAVCDVYDAVTSNRCYKSAWTPGDALNRMKDWDGHFDPGVLDAFIASIGIYPTGTLVRMRTNRLGVVLGTLDRSTDRPLVRCFFAITDRELTRLDDVEASSTLRGDGIVGVEMGEAWFGSRWSRMLGMILANQRPIIADDTALKTAC</sequence>
<reference evidence="3 4" key="1">
    <citation type="submission" date="2020-03" db="EMBL/GenBank/DDBJ databases">
        <title>Genomic Encyclopedia of Type Strains, Phase IV (KMG-IV): sequencing the most valuable type-strain genomes for metagenomic binning, comparative biology and taxonomic classification.</title>
        <authorList>
            <person name="Goeker M."/>
        </authorList>
    </citation>
    <scope>NUCLEOTIDE SEQUENCE [LARGE SCALE GENOMIC DNA]</scope>
    <source>
        <strain evidence="3 4">DSM 27651</strain>
    </source>
</reference>
<feature type="region of interest" description="Disordered" evidence="1">
    <location>
        <begin position="56"/>
        <end position="77"/>
    </location>
</feature>